<gene>
    <name evidence="2" type="ORF">CBR_g36374</name>
</gene>
<dbReference type="EMBL" id="BFEA01000420">
    <property type="protein sequence ID" value="GBG82845.1"/>
    <property type="molecule type" value="Genomic_DNA"/>
</dbReference>
<dbReference type="AlphaFoldDB" id="A0A388LKU0"/>
<protein>
    <submittedName>
        <fullName evidence="2">Uncharacterized protein</fullName>
    </submittedName>
</protein>
<evidence type="ECO:0000313" key="2">
    <source>
        <dbReference type="EMBL" id="GBG82845.1"/>
    </source>
</evidence>
<organism evidence="2 3">
    <name type="scientific">Chara braunii</name>
    <name type="common">Braun's stonewort</name>
    <dbReference type="NCBI Taxonomy" id="69332"/>
    <lineage>
        <taxon>Eukaryota</taxon>
        <taxon>Viridiplantae</taxon>
        <taxon>Streptophyta</taxon>
        <taxon>Charophyceae</taxon>
        <taxon>Charales</taxon>
        <taxon>Characeae</taxon>
        <taxon>Chara</taxon>
    </lineage>
</organism>
<dbReference type="Proteomes" id="UP000265515">
    <property type="component" value="Unassembled WGS sequence"/>
</dbReference>
<reference evidence="2 3" key="1">
    <citation type="journal article" date="2018" name="Cell">
        <title>The Chara Genome: Secondary Complexity and Implications for Plant Terrestrialization.</title>
        <authorList>
            <person name="Nishiyama T."/>
            <person name="Sakayama H."/>
            <person name="Vries J.D."/>
            <person name="Buschmann H."/>
            <person name="Saint-Marcoux D."/>
            <person name="Ullrich K.K."/>
            <person name="Haas F.B."/>
            <person name="Vanderstraeten L."/>
            <person name="Becker D."/>
            <person name="Lang D."/>
            <person name="Vosolsobe S."/>
            <person name="Rombauts S."/>
            <person name="Wilhelmsson P.K.I."/>
            <person name="Janitza P."/>
            <person name="Kern R."/>
            <person name="Heyl A."/>
            <person name="Rumpler F."/>
            <person name="Villalobos L.I.A.C."/>
            <person name="Clay J.M."/>
            <person name="Skokan R."/>
            <person name="Toyoda A."/>
            <person name="Suzuki Y."/>
            <person name="Kagoshima H."/>
            <person name="Schijlen E."/>
            <person name="Tajeshwar N."/>
            <person name="Catarino B."/>
            <person name="Hetherington A.J."/>
            <person name="Saltykova A."/>
            <person name="Bonnot C."/>
            <person name="Breuninger H."/>
            <person name="Symeonidi A."/>
            <person name="Radhakrishnan G.V."/>
            <person name="Van Nieuwerburgh F."/>
            <person name="Deforce D."/>
            <person name="Chang C."/>
            <person name="Karol K.G."/>
            <person name="Hedrich R."/>
            <person name="Ulvskov P."/>
            <person name="Glockner G."/>
            <person name="Delwiche C.F."/>
            <person name="Petrasek J."/>
            <person name="Van de Peer Y."/>
            <person name="Friml J."/>
            <person name="Beilby M."/>
            <person name="Dolan L."/>
            <person name="Kohara Y."/>
            <person name="Sugano S."/>
            <person name="Fujiyama A."/>
            <person name="Delaux P.-M."/>
            <person name="Quint M."/>
            <person name="TheiBen G."/>
            <person name="Hagemann M."/>
            <person name="Harholt J."/>
            <person name="Dunand C."/>
            <person name="Zachgo S."/>
            <person name="Langdale J."/>
            <person name="Maumus F."/>
            <person name="Straeten D.V.D."/>
            <person name="Gould S.B."/>
            <person name="Rensing S.A."/>
        </authorList>
    </citation>
    <scope>NUCLEOTIDE SEQUENCE [LARGE SCALE GENOMIC DNA]</scope>
    <source>
        <strain evidence="2 3">S276</strain>
    </source>
</reference>
<comment type="caution">
    <text evidence="2">The sequence shown here is derived from an EMBL/GenBank/DDBJ whole genome shotgun (WGS) entry which is preliminary data.</text>
</comment>
<feature type="region of interest" description="Disordered" evidence="1">
    <location>
        <begin position="114"/>
        <end position="137"/>
    </location>
</feature>
<name>A0A388LKU0_CHABU</name>
<evidence type="ECO:0000256" key="1">
    <source>
        <dbReference type="SAM" id="MobiDB-lite"/>
    </source>
</evidence>
<accession>A0A388LKU0</accession>
<proteinExistence type="predicted"/>
<evidence type="ECO:0000313" key="3">
    <source>
        <dbReference type="Proteomes" id="UP000265515"/>
    </source>
</evidence>
<sequence>MVGELQRGGDEWLITLEKGCGQLQEIVEELSLLLKEESEIEGGAISLADWLNDTADDMLNIIWELEEMPHPQLEARINWTRADSMLATCKALFTEGRNLCNLLEERLEGEKEWKEAQAATKVATPTSATPTTSTSVT</sequence>
<dbReference type="Gramene" id="GBG82845">
    <property type="protein sequence ID" value="GBG82845"/>
    <property type="gene ID" value="CBR_g36374"/>
</dbReference>
<keyword evidence="3" id="KW-1185">Reference proteome</keyword>
<feature type="compositionally biased region" description="Low complexity" evidence="1">
    <location>
        <begin position="118"/>
        <end position="137"/>
    </location>
</feature>